<proteinExistence type="predicted"/>
<comment type="caution">
    <text evidence="1">The sequence shown here is derived from an EMBL/GenBank/DDBJ whole genome shotgun (WGS) entry which is preliminary data.</text>
</comment>
<dbReference type="EMBL" id="CAKXAJ010025123">
    <property type="protein sequence ID" value="CAH2235306.1"/>
    <property type="molecule type" value="Genomic_DNA"/>
</dbReference>
<evidence type="ECO:0000313" key="1">
    <source>
        <dbReference type="EMBL" id="CAH2235306.1"/>
    </source>
</evidence>
<reference evidence="1" key="1">
    <citation type="submission" date="2022-03" db="EMBL/GenBank/DDBJ databases">
        <authorList>
            <person name="Lindestad O."/>
        </authorList>
    </citation>
    <scope>NUCLEOTIDE SEQUENCE</scope>
</reference>
<gene>
    <name evidence="1" type="primary">jg5876</name>
    <name evidence="1" type="ORF">PAEG_LOCUS12970</name>
</gene>
<name>A0A8S4RHV3_9NEOP</name>
<organism evidence="1 2">
    <name type="scientific">Pararge aegeria aegeria</name>
    <dbReference type="NCBI Taxonomy" id="348720"/>
    <lineage>
        <taxon>Eukaryota</taxon>
        <taxon>Metazoa</taxon>
        <taxon>Ecdysozoa</taxon>
        <taxon>Arthropoda</taxon>
        <taxon>Hexapoda</taxon>
        <taxon>Insecta</taxon>
        <taxon>Pterygota</taxon>
        <taxon>Neoptera</taxon>
        <taxon>Endopterygota</taxon>
        <taxon>Lepidoptera</taxon>
        <taxon>Glossata</taxon>
        <taxon>Ditrysia</taxon>
        <taxon>Papilionoidea</taxon>
        <taxon>Nymphalidae</taxon>
        <taxon>Satyrinae</taxon>
        <taxon>Satyrini</taxon>
        <taxon>Parargina</taxon>
        <taxon>Pararge</taxon>
    </lineage>
</organism>
<dbReference type="Proteomes" id="UP000838756">
    <property type="component" value="Unassembled WGS sequence"/>
</dbReference>
<keyword evidence="2" id="KW-1185">Reference proteome</keyword>
<accession>A0A8S4RHV3</accession>
<evidence type="ECO:0000313" key="2">
    <source>
        <dbReference type="Proteomes" id="UP000838756"/>
    </source>
</evidence>
<dbReference type="OrthoDB" id="5419617at2759"/>
<protein>
    <submittedName>
        <fullName evidence="1">Jg5876 protein</fullName>
    </submittedName>
</protein>
<dbReference type="AlphaFoldDB" id="A0A8S4RHV3"/>
<sequence length="81" mass="8953">MDLQNTQSLSPYNRHLSIIGNTVNPLYRAGMESQETPTHWMLECTGVAEQREVYLGSPVTFVEVLGNLGGQFGNNGAVRRT</sequence>